<evidence type="ECO:0000256" key="5">
    <source>
        <dbReference type="ARBA" id="ARBA00023163"/>
    </source>
</evidence>
<organism evidence="7 8">
    <name type="scientific">Sulfitobacter mediterraneus</name>
    <dbReference type="NCBI Taxonomy" id="83219"/>
    <lineage>
        <taxon>Bacteria</taxon>
        <taxon>Pseudomonadati</taxon>
        <taxon>Pseudomonadota</taxon>
        <taxon>Alphaproteobacteria</taxon>
        <taxon>Rhodobacterales</taxon>
        <taxon>Roseobacteraceae</taxon>
        <taxon>Sulfitobacter</taxon>
    </lineage>
</organism>
<dbReference type="GO" id="GO:0005737">
    <property type="term" value="C:cytoplasm"/>
    <property type="evidence" value="ECO:0007669"/>
    <property type="project" value="UniProtKB-SubCell"/>
</dbReference>
<dbReference type="OrthoDB" id="9802944at2"/>
<dbReference type="InterPro" id="IPR000551">
    <property type="entry name" value="MerR-type_HTH_dom"/>
</dbReference>
<protein>
    <submittedName>
        <fullName evidence="7">Cu(I)-responsive transcriptional regulator</fullName>
    </submittedName>
</protein>
<dbReference type="InterPro" id="IPR015358">
    <property type="entry name" value="Tscrpt_reg_MerR_DNA-bd"/>
</dbReference>
<dbReference type="Proteomes" id="UP000244092">
    <property type="component" value="Unassembled WGS sequence"/>
</dbReference>
<dbReference type="Pfam" id="PF00376">
    <property type="entry name" value="MerR"/>
    <property type="match status" value="1"/>
</dbReference>
<feature type="domain" description="HTH merR-type" evidence="6">
    <location>
        <begin position="1"/>
        <end position="68"/>
    </location>
</feature>
<dbReference type="GO" id="GO:0005507">
    <property type="term" value="F:copper ion binding"/>
    <property type="evidence" value="ECO:0007669"/>
    <property type="project" value="InterPro"/>
</dbReference>
<dbReference type="PANTHER" id="PTHR30204">
    <property type="entry name" value="REDOX-CYCLING DRUG-SENSING TRANSCRIPTIONAL ACTIVATOR SOXR"/>
    <property type="match status" value="1"/>
</dbReference>
<sequence>MNIGEVAERSGIPPKTIRYYEDIGLVRPQRSGNGYRAFREMDVHKLAFLGRARALGFSIEDCRTLLSLYEDESRESAQVKAIAEEHLTAIDEKITQLQSMRETLSHLIKSCHGDHRPDCPILSDLAGDPTVVRTVSSLANKAAK</sequence>
<dbReference type="GO" id="GO:0045893">
    <property type="term" value="P:positive regulation of DNA-templated transcription"/>
    <property type="evidence" value="ECO:0007669"/>
    <property type="project" value="InterPro"/>
</dbReference>
<evidence type="ECO:0000313" key="8">
    <source>
        <dbReference type="Proteomes" id="UP000244092"/>
    </source>
</evidence>
<proteinExistence type="predicted"/>
<evidence type="ECO:0000313" key="7">
    <source>
        <dbReference type="EMBL" id="PTX72766.1"/>
    </source>
</evidence>
<dbReference type="PROSITE" id="PS50937">
    <property type="entry name" value="HTH_MERR_2"/>
    <property type="match status" value="1"/>
</dbReference>
<dbReference type="Gene3D" id="1.10.1660.10">
    <property type="match status" value="1"/>
</dbReference>
<evidence type="ECO:0000256" key="1">
    <source>
        <dbReference type="ARBA" id="ARBA00004496"/>
    </source>
</evidence>
<dbReference type="InterPro" id="IPR047057">
    <property type="entry name" value="MerR_fam"/>
</dbReference>
<dbReference type="GO" id="GO:0003700">
    <property type="term" value="F:DNA-binding transcription factor activity"/>
    <property type="evidence" value="ECO:0007669"/>
    <property type="project" value="InterPro"/>
</dbReference>
<evidence type="ECO:0000256" key="4">
    <source>
        <dbReference type="ARBA" id="ARBA00023125"/>
    </source>
</evidence>
<evidence type="ECO:0000256" key="3">
    <source>
        <dbReference type="ARBA" id="ARBA00023015"/>
    </source>
</evidence>
<dbReference type="GO" id="GO:0003677">
    <property type="term" value="F:DNA binding"/>
    <property type="evidence" value="ECO:0007669"/>
    <property type="project" value="UniProtKB-KW"/>
</dbReference>
<dbReference type="AlphaFoldDB" id="A0A2T6CB79"/>
<keyword evidence="4" id="KW-0238">DNA-binding</keyword>
<keyword evidence="5" id="KW-0804">Transcription</keyword>
<evidence type="ECO:0000259" key="6">
    <source>
        <dbReference type="PROSITE" id="PS50937"/>
    </source>
</evidence>
<dbReference type="SUPFAM" id="SSF46955">
    <property type="entry name" value="Putative DNA-binding domain"/>
    <property type="match status" value="1"/>
</dbReference>
<dbReference type="RefSeq" id="WP_025048619.1">
    <property type="nucleotide sequence ID" value="NZ_QBKU01000010.1"/>
</dbReference>
<dbReference type="PRINTS" id="PR00040">
    <property type="entry name" value="HTHMERR"/>
</dbReference>
<keyword evidence="3" id="KW-0805">Transcription regulation</keyword>
<dbReference type="InterPro" id="IPR009061">
    <property type="entry name" value="DNA-bd_dom_put_sf"/>
</dbReference>
<dbReference type="EMBL" id="QBKU01000010">
    <property type="protein sequence ID" value="PTX72766.1"/>
    <property type="molecule type" value="Genomic_DNA"/>
</dbReference>
<dbReference type="Pfam" id="PF09278">
    <property type="entry name" value="MerR-DNA-bind"/>
    <property type="match status" value="1"/>
</dbReference>
<comment type="subcellular location">
    <subcellularLocation>
        <location evidence="1">Cytoplasm</location>
    </subcellularLocation>
</comment>
<dbReference type="InterPro" id="IPR011789">
    <property type="entry name" value="CueR"/>
</dbReference>
<accession>A0A2T6CB79</accession>
<name>A0A2T6CB79_9RHOB</name>
<comment type="caution">
    <text evidence="7">The sequence shown here is derived from an EMBL/GenBank/DDBJ whole genome shotgun (WGS) entry which is preliminary data.</text>
</comment>
<reference evidence="7 8" key="1">
    <citation type="submission" date="2018-04" db="EMBL/GenBank/DDBJ databases">
        <title>Genomic Encyclopedia of Archaeal and Bacterial Type Strains, Phase II (KMG-II): from individual species to whole genera.</title>
        <authorList>
            <person name="Goeker M."/>
        </authorList>
    </citation>
    <scope>NUCLEOTIDE SEQUENCE [LARGE SCALE GENOMIC DNA]</scope>
    <source>
        <strain evidence="7 8">DSM 12244</strain>
    </source>
</reference>
<dbReference type="NCBIfam" id="TIGR02044">
    <property type="entry name" value="CueR"/>
    <property type="match status" value="1"/>
</dbReference>
<dbReference type="CDD" id="cd01108">
    <property type="entry name" value="HTH_CueR"/>
    <property type="match status" value="1"/>
</dbReference>
<keyword evidence="2" id="KW-0963">Cytoplasm</keyword>
<evidence type="ECO:0000256" key="2">
    <source>
        <dbReference type="ARBA" id="ARBA00022490"/>
    </source>
</evidence>
<dbReference type="SMART" id="SM00422">
    <property type="entry name" value="HTH_MERR"/>
    <property type="match status" value="1"/>
</dbReference>
<gene>
    <name evidence="7" type="ORF">C8N31_11024</name>
</gene>
<dbReference type="PANTHER" id="PTHR30204:SF94">
    <property type="entry name" value="HEAVY METAL-DEPENDENT TRANSCRIPTIONAL REGULATOR HI_0293-RELATED"/>
    <property type="match status" value="1"/>
</dbReference>